<feature type="domain" description="TrwC relaxase" evidence="3">
    <location>
        <begin position="11"/>
        <end position="414"/>
    </location>
</feature>
<dbReference type="Gene3D" id="3.40.50.300">
    <property type="entry name" value="P-loop containing nucleotide triphosphate hydrolases"/>
    <property type="match status" value="2"/>
</dbReference>
<name>A0A1E7L8B8_9ACTN</name>
<comment type="caution">
    <text evidence="4">The sequence shown here is derived from an EMBL/GenBank/DDBJ whole genome shotgun (WGS) entry which is preliminary data.</text>
</comment>
<dbReference type="InterPro" id="IPR014862">
    <property type="entry name" value="TrwC"/>
</dbReference>
<dbReference type="SUPFAM" id="SSF52540">
    <property type="entry name" value="P-loop containing nucleoside triphosphate hydrolases"/>
    <property type="match status" value="2"/>
</dbReference>
<feature type="coiled-coil region" evidence="1">
    <location>
        <begin position="1367"/>
        <end position="1394"/>
    </location>
</feature>
<evidence type="ECO:0000259" key="3">
    <source>
        <dbReference type="Pfam" id="PF08751"/>
    </source>
</evidence>
<keyword evidence="5" id="KW-1185">Reference proteome</keyword>
<feature type="compositionally biased region" description="Basic and acidic residues" evidence="2">
    <location>
        <begin position="1426"/>
        <end position="1446"/>
    </location>
</feature>
<feature type="compositionally biased region" description="Basic and acidic residues" evidence="2">
    <location>
        <begin position="1482"/>
        <end position="1503"/>
    </location>
</feature>
<feature type="region of interest" description="Disordered" evidence="2">
    <location>
        <begin position="1582"/>
        <end position="1615"/>
    </location>
</feature>
<dbReference type="CDD" id="cd18809">
    <property type="entry name" value="SF1_C_RecD"/>
    <property type="match status" value="1"/>
</dbReference>
<organism evidence="4 5">
    <name type="scientific">Streptomyces nanshensis</name>
    <dbReference type="NCBI Taxonomy" id="518642"/>
    <lineage>
        <taxon>Bacteria</taxon>
        <taxon>Bacillati</taxon>
        <taxon>Actinomycetota</taxon>
        <taxon>Actinomycetes</taxon>
        <taxon>Kitasatosporales</taxon>
        <taxon>Streptomycetaceae</taxon>
        <taxon>Streptomyces</taxon>
    </lineage>
</organism>
<dbReference type="SUPFAM" id="SSF55464">
    <property type="entry name" value="Origin of replication-binding domain, RBD-like"/>
    <property type="match status" value="1"/>
</dbReference>
<evidence type="ECO:0000256" key="2">
    <source>
        <dbReference type="SAM" id="MobiDB-lite"/>
    </source>
</evidence>
<dbReference type="Pfam" id="PF08751">
    <property type="entry name" value="TrwC"/>
    <property type="match status" value="1"/>
</dbReference>
<proteinExistence type="predicted"/>
<dbReference type="RefSeq" id="WP_070016087.1">
    <property type="nucleotide sequence ID" value="NZ_LJGW01000139.1"/>
</dbReference>
<evidence type="ECO:0000256" key="1">
    <source>
        <dbReference type="SAM" id="Coils"/>
    </source>
</evidence>
<reference evidence="4 5" key="1">
    <citation type="journal article" date="2016" name="Front. Microbiol.">
        <title>Comparative Genomics Analysis of Streptomyces Species Reveals Their Adaptation to the Marine Environment and Their Diversity at the Genomic Level.</title>
        <authorList>
            <person name="Tian X."/>
            <person name="Zhang Z."/>
            <person name="Yang T."/>
            <person name="Chen M."/>
            <person name="Li J."/>
            <person name="Chen F."/>
            <person name="Yang J."/>
            <person name="Li W."/>
            <person name="Zhang B."/>
            <person name="Zhang Z."/>
            <person name="Wu J."/>
            <person name="Zhang C."/>
            <person name="Long L."/>
            <person name="Xiao J."/>
        </authorList>
    </citation>
    <scope>NUCLEOTIDE SEQUENCE [LARGE SCALE GENOMIC DNA]</scope>
    <source>
        <strain evidence="4 5">SCSIO 10429</strain>
    </source>
</reference>
<feature type="region of interest" description="Disordered" evidence="2">
    <location>
        <begin position="1535"/>
        <end position="1565"/>
    </location>
</feature>
<sequence length="1615" mass="178857">MLSISAGSDPGYLTKEIGEGREHYYLRSIGEENGEPPGYWLGDGAAELGLQPGAELDNDVFTDLFSDFIDPRRRDEMYRRLAEIPHAKGSEEYARAEKAIRNDARLGSAPKNFEKAYEKRLAARLEKARADLPDEIDLTPEQVRSIELSVRKEAPTARMYYDLTFSAPKSWSVYHASLQVKALEAREAGDTETADRYSQQAEQVWDAWKTGVQAGIEHMQAEAGYSRAGHHGEKVNGRTTGRYVEARGFICGAFAQHTSRNDDPQLHVHVPVLNKVKTVDVDPATGQERTVWRSLDGTGLFRNKQAAGHLAERVAEQELERTMSVRVQMRPDGKAREIVGISQEQRDLHSSRRVAIKEGVAELARAYEERHGVPPSPYVLARMSEDVTLDQRQVKKHDAPARTALLERWEQQSQDRFREGLSEVPAQVAWESHLHELHRPAREFDPALVQQRAIEAVQDAKATWTRPDLLVELNRQLPDTLGGLDGHQVRDLLNQLADEVLDPAAGNGVTRATAPGLVEIPRELQRQDGSFVFEPNPKTHDRYATEEHLATEERLAAFAGSRGGTAVPQELVEQVLERRGLTGRQADFVRSAATSGRAADVLVGPAGAGKSYALAVLTEVWEAHEGGQVMGLASGQRAADVLAAEGIGNVANIDMLLAKNRALAEGRDVADAEKYRIPTGALVIVDEAGMTSTRGLDEVRALIEAAGSKMILSGDHFQLSAIGAGGMFAQLSGELPGVHVLEEVRRFRDVDEWGRTTVRQWEADASLKLREGDTAALGVYEDYGRFRGGSAEEMQQRAYQGWLTDHLEGRNPLLIAGDNTQVAELAARAREDLVRAGRVETDGVSLRTGADVGVETKAGRGDLIQMRKNDRTITSAGGAFAVNRLTATVTDVDDDGGLTVRLEDGGRLRLPPSYVHNQVELAYACTVHGAQGRTVGTCHSLIDGQTDREALYVSLTRGEGGNWGYVITHEMGDGIREEDVPHHLVLLDAALQRSNADQSATQYIREEMERREHLAVLEPVWSGVKDQRAEARYGRVLLQTLGAHEYATLTSEEAYGSLMRLARQVEEAGHDVEDMLRRTALSREFDTADSNSKVMHYRLTNAWNLARQDQARVEKAEQHQAVREQEQRAEETAGLVNTGALPEGTGEQAAFDAAAPGVSEQPGADLWQEDLLRQALVVQQMPVAHAGQDTEVWHRQVAEREAHMETTDSYTARTPDLDGDLGRMMREWAAEMDARVERLGQRVAEQQPHWAIERLGPVPDDPIKRAAWEQRAGRVERYREAHGHADERNAIGQAPPDGAVEARADWERARRALGVDGRAADVARASDEQLRQTIQAYEREEEWAPPHVAEDLQQTALARRDYADQAVQMELRAKEIAEQEAAEHEETVTGALMEVQTVQGTIRMADQEAQALALQQAHVLQAEIDPSERQKEIEERAQTSREVSETMAAREEKLREVHETRGQWHVATELAREDAEHAAIELERRAPEPDSNAEPHSEARAEDASTAATQPSQEEVEAHLAQALWQAREAQRILTERAQEREQDVDAESKAPEQAEELDRERRDVGLAEDYARIGSSLAYADHDLTAAGQAPQPEPEPAPQELASPEMPEPDIEP</sequence>
<keyword evidence="1" id="KW-0175">Coiled coil</keyword>
<accession>A0A1E7L8B8</accession>
<dbReference type="EMBL" id="LJGW01000139">
    <property type="protein sequence ID" value="OEV12472.1"/>
    <property type="molecule type" value="Genomic_DNA"/>
</dbReference>
<gene>
    <name evidence="4" type="ORF">AN218_08145</name>
</gene>
<dbReference type="PATRIC" id="fig|518642.10.peg.1165"/>
<protein>
    <submittedName>
        <fullName evidence="4">Conjugal transfer protein TraA</fullName>
    </submittedName>
</protein>
<dbReference type="Pfam" id="PF13604">
    <property type="entry name" value="AAA_30"/>
    <property type="match status" value="1"/>
</dbReference>
<dbReference type="Proteomes" id="UP000176005">
    <property type="component" value="Unassembled WGS sequence"/>
</dbReference>
<dbReference type="Gene3D" id="2.30.30.940">
    <property type="match status" value="1"/>
</dbReference>
<dbReference type="NCBIfam" id="NF041492">
    <property type="entry name" value="MobF"/>
    <property type="match status" value="1"/>
</dbReference>
<feature type="region of interest" description="Disordered" evidence="2">
    <location>
        <begin position="1482"/>
        <end position="1523"/>
    </location>
</feature>
<dbReference type="InterPro" id="IPR027417">
    <property type="entry name" value="P-loop_NTPase"/>
</dbReference>
<evidence type="ECO:0000313" key="4">
    <source>
        <dbReference type="EMBL" id="OEV12472.1"/>
    </source>
</evidence>
<evidence type="ECO:0000313" key="5">
    <source>
        <dbReference type="Proteomes" id="UP000176005"/>
    </source>
</evidence>
<feature type="region of interest" description="Disordered" evidence="2">
    <location>
        <begin position="1423"/>
        <end position="1446"/>
    </location>
</feature>